<dbReference type="InterPro" id="IPR011356">
    <property type="entry name" value="Leucine_aapep/pepB"/>
</dbReference>
<dbReference type="InterPro" id="IPR047620">
    <property type="entry name" value="M17_PepB-like_N"/>
</dbReference>
<dbReference type="GO" id="GO:0006508">
    <property type="term" value="P:proteolysis"/>
    <property type="evidence" value="ECO:0007669"/>
    <property type="project" value="UniProtKB-KW"/>
</dbReference>
<sequence>MLRISLSAEPSAGAWGEKALLSYQEGGAVIHYSGDYPLRRIQQAARQLQSQGATQASLEGDGWSYERQWAFYCGFAATMKPVELKWASIDEDELELLNARRQCSDWVRQVVNATPEDMYPEKLAADAVEFLTSIAGDKISHELLVGEQLLEHGWIGTHSVGRASSRPPVMLTLDFNPTSDPDAPVAACLVGKGITFDSGGYSLKSSAGMVTMKCDMGGAATVTAALGYAIEQGLRQRVRLILCCAENMVAGNAYKLGDVLTYKNGLTVEVVNTDAEGRLVLADGLIAASETKAPLIIDAATLTGAAMMAVGTDYNALFGLDKDLLQHAQQLSELVSEPAWPLPLEKWHQANCPSYYADTANSRAQKGGGMGGASNAAAFLSRFVDTDSSRWIHFDLAACFRDSADSRWAAGATGLGVANIAALLL</sequence>
<dbReference type="GO" id="GO:0070006">
    <property type="term" value="F:metalloaminopeptidase activity"/>
    <property type="evidence" value="ECO:0007669"/>
    <property type="project" value="InterPro"/>
</dbReference>
<comment type="caution">
    <text evidence="9">The sequence shown here is derived from an EMBL/GenBank/DDBJ whole genome shotgun (WGS) entry which is preliminary data.</text>
</comment>
<keyword evidence="3" id="KW-0963">Cytoplasm</keyword>
<dbReference type="Pfam" id="PF00883">
    <property type="entry name" value="Peptidase_M17"/>
    <property type="match status" value="1"/>
</dbReference>
<protein>
    <submittedName>
        <fullName evidence="9">Aminopeptidase PepB</fullName>
    </submittedName>
</protein>
<evidence type="ECO:0000256" key="2">
    <source>
        <dbReference type="ARBA" id="ARBA00022438"/>
    </source>
</evidence>
<dbReference type="EMBL" id="MJIL01000069">
    <property type="protein sequence ID" value="OLQ75903.1"/>
    <property type="molecule type" value="Genomic_DNA"/>
</dbReference>
<dbReference type="InterPro" id="IPR008330">
    <property type="entry name" value="Pept_M17_PepB"/>
</dbReference>
<dbReference type="GO" id="GO:0005737">
    <property type="term" value="C:cytoplasm"/>
    <property type="evidence" value="ECO:0007669"/>
    <property type="project" value="InterPro"/>
</dbReference>
<dbReference type="NCBIfam" id="NF003450">
    <property type="entry name" value="PRK05015.1"/>
    <property type="match status" value="1"/>
</dbReference>
<name>A0A1Q9GMM2_9GAMM</name>
<evidence type="ECO:0000256" key="7">
    <source>
        <dbReference type="ARBA" id="ARBA00023211"/>
    </source>
</evidence>
<keyword evidence="6" id="KW-0378">Hydrolase</keyword>
<evidence type="ECO:0000256" key="1">
    <source>
        <dbReference type="ARBA" id="ARBA00009528"/>
    </source>
</evidence>
<dbReference type="PRINTS" id="PR00481">
    <property type="entry name" value="LAMNOPPTDASE"/>
</dbReference>
<dbReference type="InterPro" id="IPR000819">
    <property type="entry name" value="Peptidase_M17_C"/>
</dbReference>
<dbReference type="Proteomes" id="UP000186905">
    <property type="component" value="Unassembled WGS sequence"/>
</dbReference>
<evidence type="ECO:0000256" key="3">
    <source>
        <dbReference type="ARBA" id="ARBA00022490"/>
    </source>
</evidence>
<dbReference type="AlphaFoldDB" id="A0A1Q9GMM2"/>
<dbReference type="SUPFAM" id="SSF53187">
    <property type="entry name" value="Zn-dependent exopeptidases"/>
    <property type="match status" value="1"/>
</dbReference>
<keyword evidence="4" id="KW-0645">Protease</keyword>
<dbReference type="RefSeq" id="WP_075763649.1">
    <property type="nucleotide sequence ID" value="NZ_MJIL01000069.1"/>
</dbReference>
<dbReference type="GO" id="GO:0030145">
    <property type="term" value="F:manganese ion binding"/>
    <property type="evidence" value="ECO:0007669"/>
    <property type="project" value="InterPro"/>
</dbReference>
<evidence type="ECO:0000256" key="5">
    <source>
        <dbReference type="ARBA" id="ARBA00022723"/>
    </source>
</evidence>
<dbReference type="CDD" id="cd00433">
    <property type="entry name" value="Peptidase_M17"/>
    <property type="match status" value="1"/>
</dbReference>
<evidence type="ECO:0000256" key="6">
    <source>
        <dbReference type="ARBA" id="ARBA00022801"/>
    </source>
</evidence>
<accession>A0A1Q9GMM2</accession>
<comment type="similarity">
    <text evidence="1">Belongs to the peptidase M17 family.</text>
</comment>
<feature type="domain" description="Cytosol aminopeptidase" evidence="8">
    <location>
        <begin position="272"/>
        <end position="279"/>
    </location>
</feature>
<dbReference type="PIRSF" id="PIRSF036388">
    <property type="entry name" value="Ctsl_amnpptdse_B"/>
    <property type="match status" value="1"/>
</dbReference>
<dbReference type="PANTHER" id="PTHR11963:SF20">
    <property type="entry name" value="PEPTIDASE B"/>
    <property type="match status" value="1"/>
</dbReference>
<keyword evidence="2 9" id="KW-0031">Aminopeptidase</keyword>
<reference evidence="9 10" key="1">
    <citation type="submission" date="2016-09" db="EMBL/GenBank/DDBJ databases">
        <title>Photobacterium proteolyticum sp. nov. a protease producing bacterium isolated from ocean sediments of Laizhou Bay.</title>
        <authorList>
            <person name="Li Y."/>
        </authorList>
    </citation>
    <scope>NUCLEOTIDE SEQUENCE [LARGE SCALE GENOMIC DNA]</scope>
    <source>
        <strain evidence="9 10">13-12</strain>
    </source>
</reference>
<keyword evidence="7" id="KW-0464">Manganese</keyword>
<dbReference type="PANTHER" id="PTHR11963">
    <property type="entry name" value="LEUCINE AMINOPEPTIDASE-RELATED"/>
    <property type="match status" value="1"/>
</dbReference>
<dbReference type="Gene3D" id="3.40.630.10">
    <property type="entry name" value="Zn peptidases"/>
    <property type="match status" value="1"/>
</dbReference>
<evidence type="ECO:0000259" key="8">
    <source>
        <dbReference type="PROSITE" id="PS00631"/>
    </source>
</evidence>
<keyword evidence="5" id="KW-0479">Metal-binding</keyword>
<proteinExistence type="inferred from homology"/>
<keyword evidence="10" id="KW-1185">Reference proteome</keyword>
<evidence type="ECO:0000313" key="9">
    <source>
        <dbReference type="EMBL" id="OLQ75903.1"/>
    </source>
</evidence>
<evidence type="ECO:0000256" key="4">
    <source>
        <dbReference type="ARBA" id="ARBA00022670"/>
    </source>
</evidence>
<dbReference type="Pfam" id="PF12404">
    <property type="entry name" value="DUF3663"/>
    <property type="match status" value="1"/>
</dbReference>
<dbReference type="OrthoDB" id="9809354at2"/>
<dbReference type="PROSITE" id="PS00631">
    <property type="entry name" value="CYTOSOL_AP"/>
    <property type="match status" value="1"/>
</dbReference>
<gene>
    <name evidence="9" type="ORF">BIT28_17945</name>
</gene>
<organism evidence="9 10">
    <name type="scientific">Photobacterium proteolyticum</name>
    <dbReference type="NCBI Taxonomy" id="1903952"/>
    <lineage>
        <taxon>Bacteria</taxon>
        <taxon>Pseudomonadati</taxon>
        <taxon>Pseudomonadota</taxon>
        <taxon>Gammaproteobacteria</taxon>
        <taxon>Vibrionales</taxon>
        <taxon>Vibrionaceae</taxon>
        <taxon>Photobacterium</taxon>
    </lineage>
</organism>
<dbReference type="STRING" id="1903952.BIT28_17945"/>
<evidence type="ECO:0000313" key="10">
    <source>
        <dbReference type="Proteomes" id="UP000186905"/>
    </source>
</evidence>